<gene>
    <name evidence="1" type="ORF">EBO15_36540</name>
</gene>
<sequence length="66" mass="7656">MQVEIETRADGVSVVRSEARRVVACFYDDPVREGWFVAHLPDGTTRRLWAPDGDRDEVARRLVRDR</sequence>
<comment type="caution">
    <text evidence="1">The sequence shown here is derived from an EMBL/GenBank/DDBJ whole genome shotgun (WGS) entry which is preliminary data.</text>
</comment>
<dbReference type="OrthoDB" id="3205572at2"/>
<dbReference type="AlphaFoldDB" id="A0A3M2LM62"/>
<keyword evidence="2" id="KW-1185">Reference proteome</keyword>
<dbReference type="RefSeq" id="WP_122199043.1">
    <property type="nucleotide sequence ID" value="NZ_JBHSKC010000002.1"/>
</dbReference>
<dbReference type="Proteomes" id="UP000282674">
    <property type="component" value="Unassembled WGS sequence"/>
</dbReference>
<organism evidence="1 2">
    <name type="scientific">Actinomadura harenae</name>
    <dbReference type="NCBI Taxonomy" id="2483351"/>
    <lineage>
        <taxon>Bacteria</taxon>
        <taxon>Bacillati</taxon>
        <taxon>Actinomycetota</taxon>
        <taxon>Actinomycetes</taxon>
        <taxon>Streptosporangiales</taxon>
        <taxon>Thermomonosporaceae</taxon>
        <taxon>Actinomadura</taxon>
    </lineage>
</organism>
<dbReference type="EMBL" id="RFFG01000114">
    <property type="protein sequence ID" value="RMI37175.1"/>
    <property type="molecule type" value="Genomic_DNA"/>
</dbReference>
<proteinExistence type="predicted"/>
<name>A0A3M2LM62_9ACTN</name>
<evidence type="ECO:0000313" key="1">
    <source>
        <dbReference type="EMBL" id="RMI37175.1"/>
    </source>
</evidence>
<reference evidence="1 2" key="1">
    <citation type="submission" date="2018-10" db="EMBL/GenBank/DDBJ databases">
        <title>Isolation from soil.</title>
        <authorList>
            <person name="Hu J."/>
        </authorList>
    </citation>
    <scope>NUCLEOTIDE SEQUENCE [LARGE SCALE GENOMIC DNA]</scope>
    <source>
        <strain evidence="1 2">NEAU-Ht49</strain>
    </source>
</reference>
<protein>
    <submittedName>
        <fullName evidence="1">Uncharacterized protein</fullName>
    </submittedName>
</protein>
<evidence type="ECO:0000313" key="2">
    <source>
        <dbReference type="Proteomes" id="UP000282674"/>
    </source>
</evidence>
<accession>A0A3M2LM62</accession>